<evidence type="ECO:0008006" key="5">
    <source>
        <dbReference type="Google" id="ProtNLM"/>
    </source>
</evidence>
<dbReference type="eggNOG" id="ENOG502ZFQ3">
    <property type="taxonomic scope" value="Bacteria"/>
</dbReference>
<feature type="chain" id="PRO_5004523498" description="Zinc resistance-associated protein" evidence="2">
    <location>
        <begin position="24"/>
        <end position="121"/>
    </location>
</feature>
<dbReference type="PATRIC" id="fig|421052.3.peg.3385"/>
<dbReference type="EMBL" id="ATGI01000038">
    <property type="protein sequence ID" value="EPF70427.1"/>
    <property type="molecule type" value="Genomic_DNA"/>
</dbReference>
<gene>
    <name evidence="3" type="ORF">F945_03453</name>
</gene>
<sequence>MKKNILWLAALLPVLLHPSIVIAAPYCNAQPDQQMMGQMHNGNHMMGQMHNADAQSVQTFNQKSAELNKLYAQGVKENDKRAQVLIKDLDNLSRKMYSDTKQPYRDHSQQHGQNQYRGGCR</sequence>
<evidence type="ECO:0000256" key="1">
    <source>
        <dbReference type="SAM" id="MobiDB-lite"/>
    </source>
</evidence>
<evidence type="ECO:0000313" key="3">
    <source>
        <dbReference type="EMBL" id="EPF70427.1"/>
    </source>
</evidence>
<accession>S3MS35</accession>
<feature type="compositionally biased region" description="Polar residues" evidence="1">
    <location>
        <begin position="110"/>
        <end position="121"/>
    </location>
</feature>
<dbReference type="STRING" id="632955.GCA_000829675_01514"/>
<comment type="caution">
    <text evidence="3">The sequence shown here is derived from an EMBL/GenBank/DDBJ whole genome shotgun (WGS) entry which is preliminary data.</text>
</comment>
<feature type="signal peptide" evidence="2">
    <location>
        <begin position="1"/>
        <end position="23"/>
    </location>
</feature>
<dbReference type="HOGENOM" id="CLU_2033070_0_0_6"/>
<feature type="compositionally biased region" description="Basic and acidic residues" evidence="1">
    <location>
        <begin position="96"/>
        <end position="109"/>
    </location>
</feature>
<dbReference type="Proteomes" id="UP000014568">
    <property type="component" value="Unassembled WGS sequence"/>
</dbReference>
<dbReference type="OrthoDB" id="6466959at2"/>
<keyword evidence="2" id="KW-0732">Signal</keyword>
<reference evidence="3 4" key="1">
    <citation type="submission" date="2013-06" db="EMBL/GenBank/DDBJ databases">
        <title>The Genome Sequence of Acinetobacter rudis CIP 110305.</title>
        <authorList>
            <consortium name="The Broad Institute Genome Sequencing Platform"/>
            <consortium name="The Broad Institute Genome Sequencing Center for Infectious Disease"/>
            <person name="Cerqueira G."/>
            <person name="Feldgarden M."/>
            <person name="Courvalin P."/>
            <person name="Perichon B."/>
            <person name="Grillot-Courvalin C."/>
            <person name="Clermont D."/>
            <person name="Rocha E."/>
            <person name="Yoon E.-J."/>
            <person name="Nemec A."/>
            <person name="Young S.K."/>
            <person name="Zeng Q."/>
            <person name="Gargeya S."/>
            <person name="Fitzgerald M."/>
            <person name="Abouelleil A."/>
            <person name="Alvarado L."/>
            <person name="Berlin A.M."/>
            <person name="Chapman S.B."/>
            <person name="Dewar J."/>
            <person name="Goldberg J."/>
            <person name="Griggs A."/>
            <person name="Gujja S."/>
            <person name="Hansen M."/>
            <person name="Howarth C."/>
            <person name="Imamovic A."/>
            <person name="Larimer J."/>
            <person name="McCowan C."/>
            <person name="Murphy C."/>
            <person name="Pearson M."/>
            <person name="Priest M."/>
            <person name="Roberts A."/>
            <person name="Saif S."/>
            <person name="Shea T."/>
            <person name="Sykes S."/>
            <person name="Wortman J."/>
            <person name="Nusbaum C."/>
            <person name="Birren B."/>
        </authorList>
    </citation>
    <scope>NUCLEOTIDE SEQUENCE [LARGE SCALE GENOMIC DNA]</scope>
    <source>
        <strain evidence="3 4">CIP 110305</strain>
    </source>
</reference>
<name>S3MS35_9GAMM</name>
<evidence type="ECO:0000256" key="2">
    <source>
        <dbReference type="SAM" id="SignalP"/>
    </source>
</evidence>
<organism evidence="3 4">
    <name type="scientific">Acinetobacter rudis CIP 110305</name>
    <dbReference type="NCBI Taxonomy" id="421052"/>
    <lineage>
        <taxon>Bacteria</taxon>
        <taxon>Pseudomonadati</taxon>
        <taxon>Pseudomonadota</taxon>
        <taxon>Gammaproteobacteria</taxon>
        <taxon>Moraxellales</taxon>
        <taxon>Moraxellaceae</taxon>
        <taxon>Acinetobacter</taxon>
    </lineage>
</organism>
<keyword evidence="4" id="KW-1185">Reference proteome</keyword>
<proteinExistence type="predicted"/>
<evidence type="ECO:0000313" key="4">
    <source>
        <dbReference type="Proteomes" id="UP000014568"/>
    </source>
</evidence>
<dbReference type="RefSeq" id="WP_016657813.1">
    <property type="nucleotide sequence ID" value="NZ_KE340355.1"/>
</dbReference>
<protein>
    <recommendedName>
        <fullName evidence="5">Zinc resistance-associated protein</fullName>
    </recommendedName>
</protein>
<dbReference type="AlphaFoldDB" id="S3MS35"/>
<feature type="region of interest" description="Disordered" evidence="1">
    <location>
        <begin position="96"/>
        <end position="121"/>
    </location>
</feature>